<protein>
    <recommendedName>
        <fullName evidence="1">Putative restriction endonuclease domain-containing protein</fullName>
    </recommendedName>
</protein>
<dbReference type="CDD" id="cd06260">
    <property type="entry name" value="DUF820-like"/>
    <property type="match status" value="1"/>
</dbReference>
<evidence type="ECO:0000313" key="2">
    <source>
        <dbReference type="EMBL" id="GIE21119.1"/>
    </source>
</evidence>
<dbReference type="InterPro" id="IPR012296">
    <property type="entry name" value="Nuclease_put_TT1808"/>
</dbReference>
<evidence type="ECO:0000259" key="1">
    <source>
        <dbReference type="Pfam" id="PF05685"/>
    </source>
</evidence>
<name>A0ABQ3ZRE3_9ACTN</name>
<proteinExistence type="predicted"/>
<organism evidence="2 3">
    <name type="scientific">Winogradskya humida</name>
    <dbReference type="NCBI Taxonomy" id="113566"/>
    <lineage>
        <taxon>Bacteria</taxon>
        <taxon>Bacillati</taxon>
        <taxon>Actinomycetota</taxon>
        <taxon>Actinomycetes</taxon>
        <taxon>Micromonosporales</taxon>
        <taxon>Micromonosporaceae</taxon>
        <taxon>Winogradskya</taxon>
    </lineage>
</organism>
<dbReference type="Pfam" id="PF05685">
    <property type="entry name" value="Uma2"/>
    <property type="match status" value="1"/>
</dbReference>
<dbReference type="PANTHER" id="PTHR35400">
    <property type="entry name" value="SLR1083 PROTEIN"/>
    <property type="match status" value="1"/>
</dbReference>
<dbReference type="InterPro" id="IPR011335">
    <property type="entry name" value="Restrct_endonuc-II-like"/>
</dbReference>
<comment type="caution">
    <text evidence="2">The sequence shown here is derived from an EMBL/GenBank/DDBJ whole genome shotgun (WGS) entry which is preliminary data.</text>
</comment>
<gene>
    <name evidence="2" type="ORF">Ahu01nite_042210</name>
</gene>
<keyword evidence="3" id="KW-1185">Reference proteome</keyword>
<evidence type="ECO:0000313" key="3">
    <source>
        <dbReference type="Proteomes" id="UP000603200"/>
    </source>
</evidence>
<dbReference type="InterPro" id="IPR008538">
    <property type="entry name" value="Uma2"/>
</dbReference>
<dbReference type="Gene3D" id="3.90.1570.10">
    <property type="entry name" value="tt1808, chain A"/>
    <property type="match status" value="1"/>
</dbReference>
<dbReference type="SUPFAM" id="SSF52980">
    <property type="entry name" value="Restriction endonuclease-like"/>
    <property type="match status" value="1"/>
</dbReference>
<dbReference type="EMBL" id="BOMN01000053">
    <property type="protein sequence ID" value="GIE21119.1"/>
    <property type="molecule type" value="Genomic_DNA"/>
</dbReference>
<feature type="domain" description="Putative restriction endonuclease" evidence="1">
    <location>
        <begin position="10"/>
        <end position="134"/>
    </location>
</feature>
<dbReference type="PANTHER" id="PTHR35400:SF3">
    <property type="entry name" value="SLL1072 PROTEIN"/>
    <property type="match status" value="1"/>
</dbReference>
<sequence length="147" mass="16601">MVAIPRPVVGHQYICTALWAWFWQHAPETLRPTTGIGVEMSPQDTLEPDVLLLRRPVEQQNLYFPPSQVVVAAEVVSPGTERRDRVEKPAEYAAAGIPHFWRIEQDPLRVFAYDLVDGRYELVGESEGELVLSVPFAIRLPVQELVA</sequence>
<accession>A0ABQ3ZRE3</accession>
<reference evidence="2 3" key="1">
    <citation type="submission" date="2021-01" db="EMBL/GenBank/DDBJ databases">
        <title>Whole genome shotgun sequence of Actinoplanes humidus NBRC 14915.</title>
        <authorList>
            <person name="Komaki H."/>
            <person name="Tamura T."/>
        </authorList>
    </citation>
    <scope>NUCLEOTIDE SEQUENCE [LARGE SCALE GENOMIC DNA]</scope>
    <source>
        <strain evidence="2 3">NBRC 14915</strain>
    </source>
</reference>
<dbReference type="Proteomes" id="UP000603200">
    <property type="component" value="Unassembled WGS sequence"/>
</dbReference>